<evidence type="ECO:0000256" key="2">
    <source>
        <dbReference type="ARBA" id="ARBA00022692"/>
    </source>
</evidence>
<keyword evidence="2 5" id="KW-0812">Transmembrane</keyword>
<dbReference type="OrthoDB" id="6416209at2759"/>
<dbReference type="FunCoup" id="A0A0Q9XFT0">
    <property type="interactions" value="235"/>
</dbReference>
<dbReference type="GO" id="GO:0016020">
    <property type="term" value="C:membrane"/>
    <property type="evidence" value="ECO:0007669"/>
    <property type="project" value="UniProtKB-SubCell"/>
</dbReference>
<proteinExistence type="predicted"/>
<evidence type="ECO:0000256" key="5">
    <source>
        <dbReference type="SAM" id="Phobius"/>
    </source>
</evidence>
<dbReference type="InterPro" id="IPR036938">
    <property type="entry name" value="PAP2/HPO_sf"/>
</dbReference>
<evidence type="ECO:0000256" key="1">
    <source>
        <dbReference type="ARBA" id="ARBA00004141"/>
    </source>
</evidence>
<dbReference type="GO" id="GO:0004346">
    <property type="term" value="F:glucose-6-phosphatase activity"/>
    <property type="evidence" value="ECO:0007669"/>
    <property type="project" value="TreeGrafter"/>
</dbReference>
<name>A0A0Q9XFT0_DROMO</name>
<feature type="transmembrane region" description="Helical" evidence="5">
    <location>
        <begin position="155"/>
        <end position="173"/>
    </location>
</feature>
<evidence type="ECO:0000256" key="3">
    <source>
        <dbReference type="ARBA" id="ARBA00022989"/>
    </source>
</evidence>
<dbReference type="PANTHER" id="PTHR12591">
    <property type="entry name" value="GLUCOSE-6-PHOSPHATASE"/>
    <property type="match status" value="1"/>
</dbReference>
<dbReference type="PANTHER" id="PTHR12591:SF0">
    <property type="entry name" value="FI19814P1"/>
    <property type="match status" value="1"/>
</dbReference>
<dbReference type="InParanoid" id="A0A0Q9XFT0"/>
<evidence type="ECO:0000256" key="4">
    <source>
        <dbReference type="ARBA" id="ARBA00023136"/>
    </source>
</evidence>
<comment type="subcellular location">
    <subcellularLocation>
        <location evidence="1">Membrane</location>
        <topology evidence="1">Multi-pass membrane protein</topology>
    </subcellularLocation>
</comment>
<dbReference type="GO" id="GO:0051156">
    <property type="term" value="P:glucose 6-phosphate metabolic process"/>
    <property type="evidence" value="ECO:0007669"/>
    <property type="project" value="TreeGrafter"/>
</dbReference>
<dbReference type="AlphaFoldDB" id="A0A0Q9XFT0"/>
<feature type="transmembrane region" description="Helical" evidence="5">
    <location>
        <begin position="209"/>
        <end position="229"/>
    </location>
</feature>
<dbReference type="EMBL" id="CH933807">
    <property type="protein sequence ID" value="KRG03025.1"/>
    <property type="molecule type" value="Genomic_DNA"/>
</dbReference>
<organism evidence="6 7">
    <name type="scientific">Drosophila mojavensis</name>
    <name type="common">Fruit fly</name>
    <dbReference type="NCBI Taxonomy" id="7230"/>
    <lineage>
        <taxon>Eukaryota</taxon>
        <taxon>Metazoa</taxon>
        <taxon>Ecdysozoa</taxon>
        <taxon>Arthropoda</taxon>
        <taxon>Hexapoda</taxon>
        <taxon>Insecta</taxon>
        <taxon>Pterygota</taxon>
        <taxon>Neoptera</taxon>
        <taxon>Endopterygota</taxon>
        <taxon>Diptera</taxon>
        <taxon>Brachycera</taxon>
        <taxon>Muscomorpha</taxon>
        <taxon>Ephydroidea</taxon>
        <taxon>Drosophilidae</taxon>
        <taxon>Drosophila</taxon>
    </lineage>
</organism>
<keyword evidence="3 5" id="KW-1133">Transmembrane helix</keyword>
<dbReference type="KEGG" id="dmo:Dmoj_GI26720"/>
<evidence type="ECO:0000313" key="7">
    <source>
        <dbReference type="Proteomes" id="UP000009192"/>
    </source>
</evidence>
<protein>
    <submittedName>
        <fullName evidence="6">Uncharacterized protein</fullName>
    </submittedName>
</protein>
<dbReference type="SUPFAM" id="SSF48317">
    <property type="entry name" value="Acid phosphatase/Vanadium-dependent haloperoxidase"/>
    <property type="match status" value="1"/>
</dbReference>
<accession>A0A0Q9XFT0</accession>
<keyword evidence="7" id="KW-1185">Reference proteome</keyword>
<evidence type="ECO:0000313" key="6">
    <source>
        <dbReference type="EMBL" id="KRG03025.1"/>
    </source>
</evidence>
<keyword evidence="4 5" id="KW-0472">Membrane</keyword>
<dbReference type="GO" id="GO:0006094">
    <property type="term" value="P:gluconeogenesis"/>
    <property type="evidence" value="ECO:0007669"/>
    <property type="project" value="EnsemblMetazoa"/>
</dbReference>
<reference evidence="6 7" key="1">
    <citation type="journal article" date="2007" name="Nature">
        <title>Evolution of genes and genomes on the Drosophila phylogeny.</title>
        <authorList>
            <consortium name="Drosophila 12 Genomes Consortium"/>
            <person name="Clark A.G."/>
            <person name="Eisen M.B."/>
            <person name="Smith D.R."/>
            <person name="Bergman C.M."/>
            <person name="Oliver B."/>
            <person name="Markow T.A."/>
            <person name="Kaufman T.C."/>
            <person name="Kellis M."/>
            <person name="Gelbart W."/>
            <person name="Iyer V.N."/>
            <person name="Pollard D.A."/>
            <person name="Sackton T.B."/>
            <person name="Larracuente A.M."/>
            <person name="Singh N.D."/>
            <person name="Abad J.P."/>
            <person name="Abt D.N."/>
            <person name="Adryan B."/>
            <person name="Aguade M."/>
            <person name="Akashi H."/>
            <person name="Anderson W.W."/>
            <person name="Aquadro C.F."/>
            <person name="Ardell D.H."/>
            <person name="Arguello R."/>
            <person name="Artieri C.G."/>
            <person name="Barbash D.A."/>
            <person name="Barker D."/>
            <person name="Barsanti P."/>
            <person name="Batterham P."/>
            <person name="Batzoglou S."/>
            <person name="Begun D."/>
            <person name="Bhutkar A."/>
            <person name="Blanco E."/>
            <person name="Bosak S.A."/>
            <person name="Bradley R.K."/>
            <person name="Brand A.D."/>
            <person name="Brent M.R."/>
            <person name="Brooks A.N."/>
            <person name="Brown R.H."/>
            <person name="Butlin R.K."/>
            <person name="Caggese C."/>
            <person name="Calvi B.R."/>
            <person name="Bernardo de Carvalho A."/>
            <person name="Caspi A."/>
            <person name="Castrezana S."/>
            <person name="Celniker S.E."/>
            <person name="Chang J.L."/>
            <person name="Chapple C."/>
            <person name="Chatterji S."/>
            <person name="Chinwalla A."/>
            <person name="Civetta A."/>
            <person name="Clifton S.W."/>
            <person name="Comeron J.M."/>
            <person name="Costello J.C."/>
            <person name="Coyne J.A."/>
            <person name="Daub J."/>
            <person name="David R.G."/>
            <person name="Delcher A.L."/>
            <person name="Delehaunty K."/>
            <person name="Do C.B."/>
            <person name="Ebling H."/>
            <person name="Edwards K."/>
            <person name="Eickbush T."/>
            <person name="Evans J.D."/>
            <person name="Filipski A."/>
            <person name="Findeiss S."/>
            <person name="Freyhult E."/>
            <person name="Fulton L."/>
            <person name="Fulton R."/>
            <person name="Garcia A.C."/>
            <person name="Gardiner A."/>
            <person name="Garfield D.A."/>
            <person name="Garvin B.E."/>
            <person name="Gibson G."/>
            <person name="Gilbert D."/>
            <person name="Gnerre S."/>
            <person name="Godfrey J."/>
            <person name="Good R."/>
            <person name="Gotea V."/>
            <person name="Gravely B."/>
            <person name="Greenberg A.J."/>
            <person name="Griffiths-Jones S."/>
            <person name="Gross S."/>
            <person name="Guigo R."/>
            <person name="Gustafson E.A."/>
            <person name="Haerty W."/>
            <person name="Hahn M.W."/>
            <person name="Halligan D.L."/>
            <person name="Halpern A.L."/>
            <person name="Halter G.M."/>
            <person name="Han M.V."/>
            <person name="Heger A."/>
            <person name="Hillier L."/>
            <person name="Hinrichs A.S."/>
            <person name="Holmes I."/>
            <person name="Hoskins R.A."/>
            <person name="Hubisz M.J."/>
            <person name="Hultmark D."/>
            <person name="Huntley M.A."/>
            <person name="Jaffe D.B."/>
            <person name="Jagadeeshan S."/>
            <person name="Jeck W.R."/>
            <person name="Johnson J."/>
            <person name="Jones C.D."/>
            <person name="Jordan W.C."/>
            <person name="Karpen G.H."/>
            <person name="Kataoka E."/>
            <person name="Keightley P.D."/>
            <person name="Kheradpour P."/>
            <person name="Kirkness E.F."/>
            <person name="Koerich L.B."/>
            <person name="Kristiansen K."/>
            <person name="Kudrna D."/>
            <person name="Kulathinal R.J."/>
            <person name="Kumar S."/>
            <person name="Kwok R."/>
            <person name="Lander E."/>
            <person name="Langley C.H."/>
            <person name="Lapoint R."/>
            <person name="Lazzaro B.P."/>
            <person name="Lee S.J."/>
            <person name="Levesque L."/>
            <person name="Li R."/>
            <person name="Lin C.F."/>
            <person name="Lin M.F."/>
            <person name="Lindblad-Toh K."/>
            <person name="Llopart A."/>
            <person name="Long M."/>
            <person name="Low L."/>
            <person name="Lozovsky E."/>
            <person name="Lu J."/>
            <person name="Luo M."/>
            <person name="Machado C.A."/>
            <person name="Makalowski W."/>
            <person name="Marzo M."/>
            <person name="Matsuda M."/>
            <person name="Matzkin L."/>
            <person name="McAllister B."/>
            <person name="McBride C.S."/>
            <person name="McKernan B."/>
            <person name="McKernan K."/>
            <person name="Mendez-Lago M."/>
            <person name="Minx P."/>
            <person name="Mollenhauer M.U."/>
            <person name="Montooth K."/>
            <person name="Mount S.M."/>
            <person name="Mu X."/>
            <person name="Myers E."/>
            <person name="Negre B."/>
            <person name="Newfeld S."/>
            <person name="Nielsen R."/>
            <person name="Noor M.A."/>
            <person name="O'Grady P."/>
            <person name="Pachter L."/>
            <person name="Papaceit M."/>
            <person name="Parisi M.J."/>
            <person name="Parisi M."/>
            <person name="Parts L."/>
            <person name="Pedersen J.S."/>
            <person name="Pesole G."/>
            <person name="Phillippy A.M."/>
            <person name="Ponting C.P."/>
            <person name="Pop M."/>
            <person name="Porcelli D."/>
            <person name="Powell J.R."/>
            <person name="Prohaska S."/>
            <person name="Pruitt K."/>
            <person name="Puig M."/>
            <person name="Quesneville H."/>
            <person name="Ram K.R."/>
            <person name="Rand D."/>
            <person name="Rasmussen M.D."/>
            <person name="Reed L.K."/>
            <person name="Reenan R."/>
            <person name="Reily A."/>
            <person name="Remington K.A."/>
            <person name="Rieger T.T."/>
            <person name="Ritchie M.G."/>
            <person name="Robin C."/>
            <person name="Rogers Y.H."/>
            <person name="Rohde C."/>
            <person name="Rozas J."/>
            <person name="Rubenfield M.J."/>
            <person name="Ruiz A."/>
            <person name="Russo S."/>
            <person name="Salzberg S.L."/>
            <person name="Sanchez-Gracia A."/>
            <person name="Saranga D.J."/>
            <person name="Sato H."/>
            <person name="Schaeffer S.W."/>
            <person name="Schatz M.C."/>
            <person name="Schlenke T."/>
            <person name="Schwartz R."/>
            <person name="Segarra C."/>
            <person name="Singh R.S."/>
            <person name="Sirot L."/>
            <person name="Sirota M."/>
            <person name="Sisneros N.B."/>
            <person name="Smith C.D."/>
            <person name="Smith T.F."/>
            <person name="Spieth J."/>
            <person name="Stage D.E."/>
            <person name="Stark A."/>
            <person name="Stephan W."/>
            <person name="Strausberg R.L."/>
            <person name="Strempel S."/>
            <person name="Sturgill D."/>
            <person name="Sutton G."/>
            <person name="Sutton G.G."/>
            <person name="Tao W."/>
            <person name="Teichmann S."/>
            <person name="Tobari Y.N."/>
            <person name="Tomimura Y."/>
            <person name="Tsolas J.M."/>
            <person name="Valente V.L."/>
            <person name="Venter E."/>
            <person name="Venter J.C."/>
            <person name="Vicario S."/>
            <person name="Vieira F.G."/>
            <person name="Vilella A.J."/>
            <person name="Villasante A."/>
            <person name="Walenz B."/>
            <person name="Wang J."/>
            <person name="Wasserman M."/>
            <person name="Watts T."/>
            <person name="Wilson D."/>
            <person name="Wilson R.K."/>
            <person name="Wing R.A."/>
            <person name="Wolfner M.F."/>
            <person name="Wong A."/>
            <person name="Wong G.K."/>
            <person name="Wu C.I."/>
            <person name="Wu G."/>
            <person name="Yamamoto D."/>
            <person name="Yang H.P."/>
            <person name="Yang S.P."/>
            <person name="Yorke J.A."/>
            <person name="Yoshida K."/>
            <person name="Zdobnov E."/>
            <person name="Zhang P."/>
            <person name="Zhang Y."/>
            <person name="Zimin A.V."/>
            <person name="Baldwin J."/>
            <person name="Abdouelleil A."/>
            <person name="Abdulkadir J."/>
            <person name="Abebe A."/>
            <person name="Abera B."/>
            <person name="Abreu J."/>
            <person name="Acer S.C."/>
            <person name="Aftuck L."/>
            <person name="Alexander A."/>
            <person name="An P."/>
            <person name="Anderson E."/>
            <person name="Anderson S."/>
            <person name="Arachi H."/>
            <person name="Azer M."/>
            <person name="Bachantsang P."/>
            <person name="Barry A."/>
            <person name="Bayul T."/>
            <person name="Berlin A."/>
            <person name="Bessette D."/>
            <person name="Bloom T."/>
            <person name="Blye J."/>
            <person name="Boguslavskiy L."/>
            <person name="Bonnet C."/>
            <person name="Boukhgalter B."/>
            <person name="Bourzgui I."/>
            <person name="Brown A."/>
            <person name="Cahill P."/>
            <person name="Channer S."/>
            <person name="Cheshatsang Y."/>
            <person name="Chuda L."/>
            <person name="Citroen M."/>
            <person name="Collymore A."/>
            <person name="Cooke P."/>
            <person name="Costello M."/>
            <person name="D'Aco K."/>
            <person name="Daza R."/>
            <person name="De Haan G."/>
            <person name="DeGray S."/>
            <person name="DeMaso C."/>
            <person name="Dhargay N."/>
            <person name="Dooley K."/>
            <person name="Dooley E."/>
            <person name="Doricent M."/>
            <person name="Dorje P."/>
            <person name="Dorjee K."/>
            <person name="Dupes A."/>
            <person name="Elong R."/>
            <person name="Falk J."/>
            <person name="Farina A."/>
            <person name="Faro S."/>
            <person name="Ferguson D."/>
            <person name="Fisher S."/>
            <person name="Foley C.D."/>
            <person name="Franke A."/>
            <person name="Friedrich D."/>
            <person name="Gadbois L."/>
            <person name="Gearin G."/>
            <person name="Gearin C.R."/>
            <person name="Giannoukos G."/>
            <person name="Goode T."/>
            <person name="Graham J."/>
            <person name="Grandbois E."/>
            <person name="Grewal S."/>
            <person name="Gyaltsen K."/>
            <person name="Hafez N."/>
            <person name="Hagos B."/>
            <person name="Hall J."/>
            <person name="Henson C."/>
            <person name="Hollinger A."/>
            <person name="Honan T."/>
            <person name="Huard M.D."/>
            <person name="Hughes L."/>
            <person name="Hurhula B."/>
            <person name="Husby M.E."/>
            <person name="Kamat A."/>
            <person name="Kanga B."/>
            <person name="Kashin S."/>
            <person name="Khazanovich D."/>
            <person name="Kisner P."/>
            <person name="Lance K."/>
            <person name="Lara M."/>
            <person name="Lee W."/>
            <person name="Lennon N."/>
            <person name="Letendre F."/>
            <person name="LeVine R."/>
            <person name="Lipovsky A."/>
            <person name="Liu X."/>
            <person name="Liu J."/>
            <person name="Liu S."/>
            <person name="Lokyitsang T."/>
            <person name="Lokyitsang Y."/>
            <person name="Lubonja R."/>
            <person name="Lui A."/>
            <person name="MacDonald P."/>
            <person name="Magnisalis V."/>
            <person name="Maru K."/>
            <person name="Matthews C."/>
            <person name="McCusker W."/>
            <person name="McDonough S."/>
            <person name="Mehta T."/>
            <person name="Meldrim J."/>
            <person name="Meneus L."/>
            <person name="Mihai O."/>
            <person name="Mihalev A."/>
            <person name="Mihova T."/>
            <person name="Mittelman R."/>
            <person name="Mlenga V."/>
            <person name="Montmayeur A."/>
            <person name="Mulrain L."/>
            <person name="Navidi A."/>
            <person name="Naylor J."/>
            <person name="Negash T."/>
            <person name="Nguyen T."/>
            <person name="Nguyen N."/>
            <person name="Nicol R."/>
            <person name="Norbu C."/>
            <person name="Norbu N."/>
            <person name="Novod N."/>
            <person name="O'Neill B."/>
            <person name="Osman S."/>
            <person name="Markiewicz E."/>
            <person name="Oyono O.L."/>
            <person name="Patti C."/>
            <person name="Phunkhang P."/>
            <person name="Pierre F."/>
            <person name="Priest M."/>
            <person name="Raghuraman S."/>
            <person name="Rege F."/>
            <person name="Reyes R."/>
            <person name="Rise C."/>
            <person name="Rogov P."/>
            <person name="Ross K."/>
            <person name="Ryan E."/>
            <person name="Settipalli S."/>
            <person name="Shea T."/>
            <person name="Sherpa N."/>
            <person name="Shi L."/>
            <person name="Shih D."/>
            <person name="Sparrow T."/>
            <person name="Spaulding J."/>
            <person name="Stalker J."/>
            <person name="Stange-Thomann N."/>
            <person name="Stavropoulos S."/>
            <person name="Stone C."/>
            <person name="Strader C."/>
            <person name="Tesfaye S."/>
            <person name="Thomson T."/>
            <person name="Thoulutsang Y."/>
            <person name="Thoulutsang D."/>
            <person name="Topham K."/>
            <person name="Topping I."/>
            <person name="Tsamla T."/>
            <person name="Vassiliev H."/>
            <person name="Vo A."/>
            <person name="Wangchuk T."/>
            <person name="Wangdi T."/>
            <person name="Weiand M."/>
            <person name="Wilkinson J."/>
            <person name="Wilson A."/>
            <person name="Yadav S."/>
            <person name="Young G."/>
            <person name="Yu Q."/>
            <person name="Zembek L."/>
            <person name="Zhong D."/>
            <person name="Zimmer A."/>
            <person name="Zwirko Z."/>
            <person name="Jaffe D.B."/>
            <person name="Alvarez P."/>
            <person name="Brockman W."/>
            <person name="Butler J."/>
            <person name="Chin C."/>
            <person name="Gnerre S."/>
            <person name="Grabherr M."/>
            <person name="Kleber M."/>
            <person name="Mauceli E."/>
            <person name="MacCallum I."/>
        </authorList>
    </citation>
    <scope>NUCLEOTIDE SEQUENCE [LARGE SCALE GENOMIC DNA]</scope>
    <source>
        <strain evidence="7">Tucson 15081-1352.22</strain>
    </source>
</reference>
<gene>
    <name evidence="6" type="primary">Dmoj\GI26720</name>
    <name evidence="6" type="ORF">Dmoj_GI26720</name>
</gene>
<sequence length="347" mass="39853">MELDVLRLTADYYHKLLDAELHINEWVQDRLFIAEPFFRFVSVYLEPSNLFNVLIPLLGICGQDLLTHLVCALSLVSAVSSFEKWIYPDWRPLWRLRELYANEYAIRPGVALQSHDLSCETSGGLPCAHSMAWTALLMVVSMHLPMRSGSSSWRLAMYGLIGCCILSMWLSRLYLATEYLHQCLLSTYLAISLLASCQRHLNSLYSQRGSWTLLMVLLLGCLAIAVYFLKLHLDIDPHWSVRQAFKWCSEPTYMRHESSPIFLLARDLGNLMGVALALPVEQLRHNNSKYSHRFVGIAIVELLNYILRLGTPKQHGRFLFLAYEFIRNALHSLILVKLLPKLLSRKS</sequence>
<dbReference type="Proteomes" id="UP000009192">
    <property type="component" value="Unassembled WGS sequence"/>
</dbReference>